<dbReference type="PROSITE" id="PS51257">
    <property type="entry name" value="PROKAR_LIPOPROTEIN"/>
    <property type="match status" value="1"/>
</dbReference>
<feature type="signal peptide" evidence="1">
    <location>
        <begin position="1"/>
        <end position="22"/>
    </location>
</feature>
<keyword evidence="1" id="KW-0732">Signal</keyword>
<dbReference type="HOGENOM" id="CLU_1944470_0_0_0"/>
<evidence type="ECO:0008006" key="4">
    <source>
        <dbReference type="Google" id="ProtNLM"/>
    </source>
</evidence>
<dbReference type="EMBL" id="DF820456">
    <property type="protein sequence ID" value="GAK50411.1"/>
    <property type="molecule type" value="Genomic_DNA"/>
</dbReference>
<evidence type="ECO:0000256" key="1">
    <source>
        <dbReference type="SAM" id="SignalP"/>
    </source>
</evidence>
<protein>
    <recommendedName>
        <fullName evidence="4">Lipoprotein</fullName>
    </recommendedName>
</protein>
<accession>A0A0S6VSJ3</accession>
<name>A0A0S6VSJ3_9BACT</name>
<organism evidence="2">
    <name type="scientific">Candidatus Moduliflexus flocculans</name>
    <dbReference type="NCBI Taxonomy" id="1499966"/>
    <lineage>
        <taxon>Bacteria</taxon>
        <taxon>Candidatus Moduliflexota</taxon>
        <taxon>Candidatus Moduliflexia</taxon>
        <taxon>Candidatus Moduliflexales</taxon>
        <taxon>Candidatus Moduliflexaceae</taxon>
    </lineage>
</organism>
<sequence>MDMLNAKGMFLMGMLAVLGLTAGCDDILTTTTEDDTATVYLYNYDNDHEYRAELHLVSDDSLVSSCSLDEYPDNGYADSLEDIEEDYYYLAVFRDKGTTETGRSGTFHLDDNETACYAIEDDGDVKNCN</sequence>
<keyword evidence="3" id="KW-1185">Reference proteome</keyword>
<feature type="chain" id="PRO_5006631424" description="Lipoprotein" evidence="1">
    <location>
        <begin position="23"/>
        <end position="129"/>
    </location>
</feature>
<dbReference type="Proteomes" id="UP000030700">
    <property type="component" value="Unassembled WGS sequence"/>
</dbReference>
<gene>
    <name evidence="2" type="ORF">U14_01642</name>
</gene>
<evidence type="ECO:0000313" key="2">
    <source>
        <dbReference type="EMBL" id="GAK50411.1"/>
    </source>
</evidence>
<dbReference type="AlphaFoldDB" id="A0A0S6VSJ3"/>
<dbReference type="STRING" id="1499966.U14_01642"/>
<proteinExistence type="predicted"/>
<reference evidence="2" key="1">
    <citation type="journal article" date="2015" name="PeerJ">
        <title>First genomic representation of candidate bacterial phylum KSB3 points to enhanced environmental sensing as a trigger of wastewater bulking.</title>
        <authorList>
            <person name="Sekiguchi Y."/>
            <person name="Ohashi A."/>
            <person name="Parks D.H."/>
            <person name="Yamauchi T."/>
            <person name="Tyson G.W."/>
            <person name="Hugenholtz P."/>
        </authorList>
    </citation>
    <scope>NUCLEOTIDE SEQUENCE [LARGE SCALE GENOMIC DNA]</scope>
</reference>
<evidence type="ECO:0000313" key="3">
    <source>
        <dbReference type="Proteomes" id="UP000030700"/>
    </source>
</evidence>